<name>A0A0G4FWL4_VITBC</name>
<gene>
    <name evidence="3" type="ORF">Vbra_16377</name>
</gene>
<evidence type="ECO:0000259" key="2">
    <source>
        <dbReference type="Pfam" id="PF07534"/>
    </source>
</evidence>
<evidence type="ECO:0000313" key="4">
    <source>
        <dbReference type="Proteomes" id="UP000041254"/>
    </source>
</evidence>
<dbReference type="EMBL" id="CDMY01000510">
    <property type="protein sequence ID" value="CEM19311.1"/>
    <property type="molecule type" value="Genomic_DNA"/>
</dbReference>
<dbReference type="PhylomeDB" id="A0A0G4FWL4"/>
<dbReference type="InterPro" id="IPR006571">
    <property type="entry name" value="TLDc_dom"/>
</dbReference>
<protein>
    <recommendedName>
        <fullName evidence="2">TLDc domain-containing protein</fullName>
    </recommendedName>
</protein>
<proteinExistence type="predicted"/>
<sequence length="552" mass="59080">MAAAAAAAAAPSSKKRKLPAGLADPSSLRELTSGLPTIDACLAAVADSLDDWKASVQSAVEAAELEAKRLVDEIKGMIEGSGGVLEHGILEEYLRLNVGGRVLSFPYEALVHPELHNTVVAQMLLYFRAALPQDAAGNPFVDSFDGYFDRLADQVSMVYAGQLGGLVLFDPEAADPAHAEPHAIFATKLDLTPPVNTPATPPAGNDRSLEGLADVADRALAGVKRRIMALRNTKWAYEKLIDFLGPFLKSGNVEEDTIVSVQIRGETVSTVKATLNRLGTNHALYNRFDTDAVAWSGADVRKTSFEHFRRIVDFARRQRTGMAGSAVKPPVVQASMMEALEEDCTMYGIKKEEFRTSIASASEVKRVLTMMDKRDRQLKLLYKMSRDGAAYTDLLNGVGDASGLLFVIQDGSTHKFSAFIDGPLAQPADPTRHKVSRCPISLYSISGAYDAPTKIPLPAEKPQSVAVAGREGAVLGSSGQSSGNVYIGEMGAAVLWLGKAEPGPAADLRSCHVWVTEAHLPPGYRGAMDEGKGILATDKNFTATEIDVLSLV</sequence>
<feature type="domain" description="TLDc" evidence="2">
    <location>
        <begin position="356"/>
        <end position="429"/>
    </location>
</feature>
<dbReference type="InParanoid" id="A0A0G4FWL4"/>
<evidence type="ECO:0000256" key="1">
    <source>
        <dbReference type="SAM" id="MobiDB-lite"/>
    </source>
</evidence>
<dbReference type="Proteomes" id="UP000041254">
    <property type="component" value="Unassembled WGS sequence"/>
</dbReference>
<evidence type="ECO:0000313" key="3">
    <source>
        <dbReference type="EMBL" id="CEM19311.1"/>
    </source>
</evidence>
<feature type="compositionally biased region" description="Low complexity" evidence="1">
    <location>
        <begin position="1"/>
        <end position="10"/>
    </location>
</feature>
<dbReference type="AlphaFoldDB" id="A0A0G4FWL4"/>
<accession>A0A0G4FWL4</accession>
<keyword evidence="4" id="KW-1185">Reference proteome</keyword>
<dbReference type="VEuPathDB" id="CryptoDB:Vbra_16377"/>
<reference evidence="3 4" key="1">
    <citation type="submission" date="2014-11" db="EMBL/GenBank/DDBJ databases">
        <authorList>
            <person name="Zhu J."/>
            <person name="Qi W."/>
            <person name="Song R."/>
        </authorList>
    </citation>
    <scope>NUCLEOTIDE SEQUENCE [LARGE SCALE GENOMIC DNA]</scope>
</reference>
<organism evidence="3 4">
    <name type="scientific">Vitrella brassicaformis (strain CCMP3155)</name>
    <dbReference type="NCBI Taxonomy" id="1169540"/>
    <lineage>
        <taxon>Eukaryota</taxon>
        <taxon>Sar</taxon>
        <taxon>Alveolata</taxon>
        <taxon>Colpodellida</taxon>
        <taxon>Vitrellaceae</taxon>
        <taxon>Vitrella</taxon>
    </lineage>
</organism>
<dbReference type="Pfam" id="PF07534">
    <property type="entry name" value="TLD"/>
    <property type="match status" value="1"/>
</dbReference>
<feature type="region of interest" description="Disordered" evidence="1">
    <location>
        <begin position="1"/>
        <end position="22"/>
    </location>
</feature>